<name>A0A2T2ZZB3_9PEZI</name>
<organism evidence="2 3">
    <name type="scientific">Coniella lustricola</name>
    <dbReference type="NCBI Taxonomy" id="2025994"/>
    <lineage>
        <taxon>Eukaryota</taxon>
        <taxon>Fungi</taxon>
        <taxon>Dikarya</taxon>
        <taxon>Ascomycota</taxon>
        <taxon>Pezizomycotina</taxon>
        <taxon>Sordariomycetes</taxon>
        <taxon>Sordariomycetidae</taxon>
        <taxon>Diaporthales</taxon>
        <taxon>Schizoparmaceae</taxon>
        <taxon>Coniella</taxon>
    </lineage>
</organism>
<evidence type="ECO:0000313" key="3">
    <source>
        <dbReference type="Proteomes" id="UP000241462"/>
    </source>
</evidence>
<feature type="region of interest" description="Disordered" evidence="1">
    <location>
        <begin position="1"/>
        <end position="120"/>
    </location>
</feature>
<sequence>MARLRPDTPLESDDTDSTHENPASTTAPCPSNPATTAFKGHSESEDVVTDVEKDDDEEQSQSSENEEMEEMGEDEENEDDEEPSESEQRGINSDNGARRGREAVSESTDPGPPTSEADADAQVQHLAERLVQIVWQTEDEIREHWILLVRAFMQRCSLIPEAVQQQQQHEVMHRNIFSFWA</sequence>
<feature type="compositionally biased region" description="Polar residues" evidence="1">
    <location>
        <begin position="20"/>
        <end position="35"/>
    </location>
</feature>
<dbReference type="Proteomes" id="UP000241462">
    <property type="component" value="Unassembled WGS sequence"/>
</dbReference>
<evidence type="ECO:0000256" key="1">
    <source>
        <dbReference type="SAM" id="MobiDB-lite"/>
    </source>
</evidence>
<proteinExistence type="predicted"/>
<protein>
    <submittedName>
        <fullName evidence="2">Uncharacterized protein</fullName>
    </submittedName>
</protein>
<feature type="compositionally biased region" description="Acidic residues" evidence="1">
    <location>
        <begin position="45"/>
        <end position="85"/>
    </location>
</feature>
<evidence type="ECO:0000313" key="2">
    <source>
        <dbReference type="EMBL" id="PSR80055.1"/>
    </source>
</evidence>
<dbReference type="InParanoid" id="A0A2T2ZZB3"/>
<gene>
    <name evidence="2" type="ORF">BD289DRAFT_455546</name>
</gene>
<dbReference type="AlphaFoldDB" id="A0A2T2ZZB3"/>
<reference evidence="2 3" key="1">
    <citation type="journal article" date="2018" name="Mycol. Prog.">
        <title>Coniella lustricola, a new species from submerged detritus.</title>
        <authorList>
            <person name="Raudabaugh D.B."/>
            <person name="Iturriaga T."/>
            <person name="Carver A."/>
            <person name="Mondo S."/>
            <person name="Pangilinan J."/>
            <person name="Lipzen A."/>
            <person name="He G."/>
            <person name="Amirebrahimi M."/>
            <person name="Grigoriev I.V."/>
            <person name="Miller A.N."/>
        </authorList>
    </citation>
    <scope>NUCLEOTIDE SEQUENCE [LARGE SCALE GENOMIC DNA]</scope>
    <source>
        <strain evidence="2 3">B22-T-1</strain>
    </source>
</reference>
<keyword evidence="3" id="KW-1185">Reference proteome</keyword>
<dbReference type="EMBL" id="KZ678545">
    <property type="protein sequence ID" value="PSR80055.1"/>
    <property type="molecule type" value="Genomic_DNA"/>
</dbReference>
<accession>A0A2T2ZZB3</accession>